<evidence type="ECO:0000313" key="2">
    <source>
        <dbReference type="Proteomes" id="UP001143910"/>
    </source>
</evidence>
<evidence type="ECO:0000313" key="1">
    <source>
        <dbReference type="EMBL" id="KAJ2982118.1"/>
    </source>
</evidence>
<sequence length="324" mass="35909">MQQNPWEEEQTKSGLVSIGSHRLWLSATGPPRARNEPAVVIMTGLTSSILEWSATVRQLSQFVRTICYERSGYGASDNAPSTKQPTSTAIAAELDLLLKSADIKPPYIIIAHSYAGITSREFVHLHRENLDDIAGMVFVDANTEETPGTYPDPNVSAISSGLDTLRICYENCHKLHGHEWQDLLNEESTGKHEHTARAEVRHYKDSAPVLRDKGHLLEGRAPLLGSSPVSVIQADYAQDLQKIYDAGVGIGNGTEAQRNMMRAEIANSNAEEAHMQKHMLRLSTQSRFTFIPNCGHSIHMERPDVIIEHVKWVLAQLGDLKSNS</sequence>
<reference evidence="1" key="1">
    <citation type="submission" date="2022-08" db="EMBL/GenBank/DDBJ databases">
        <title>Genome Sequence of Lecanicillium fungicola.</title>
        <authorList>
            <person name="Buettner E."/>
        </authorList>
    </citation>
    <scope>NUCLEOTIDE SEQUENCE</scope>
    <source>
        <strain evidence="1">Babe33</strain>
    </source>
</reference>
<keyword evidence="2" id="KW-1185">Reference proteome</keyword>
<protein>
    <submittedName>
        <fullName evidence="1">Uncharacterized protein</fullName>
    </submittedName>
</protein>
<organism evidence="1 2">
    <name type="scientific">Zarea fungicola</name>
    <dbReference type="NCBI Taxonomy" id="93591"/>
    <lineage>
        <taxon>Eukaryota</taxon>
        <taxon>Fungi</taxon>
        <taxon>Dikarya</taxon>
        <taxon>Ascomycota</taxon>
        <taxon>Pezizomycotina</taxon>
        <taxon>Sordariomycetes</taxon>
        <taxon>Hypocreomycetidae</taxon>
        <taxon>Hypocreales</taxon>
        <taxon>Cordycipitaceae</taxon>
        <taxon>Zarea</taxon>
    </lineage>
</organism>
<dbReference type="EMBL" id="JANJQO010000093">
    <property type="protein sequence ID" value="KAJ2982118.1"/>
    <property type="molecule type" value="Genomic_DNA"/>
</dbReference>
<proteinExistence type="predicted"/>
<gene>
    <name evidence="1" type="ORF">NQ176_g1598</name>
</gene>
<comment type="caution">
    <text evidence="1">The sequence shown here is derived from an EMBL/GenBank/DDBJ whole genome shotgun (WGS) entry which is preliminary data.</text>
</comment>
<accession>A0ACC1NTJ9</accession>
<name>A0ACC1NTJ9_9HYPO</name>
<dbReference type="Proteomes" id="UP001143910">
    <property type="component" value="Unassembled WGS sequence"/>
</dbReference>